<dbReference type="RefSeq" id="XP_025415339.1">
    <property type="nucleotide sequence ID" value="XM_025559554.1"/>
</dbReference>
<proteinExistence type="predicted"/>
<evidence type="ECO:0000313" key="4">
    <source>
        <dbReference type="RefSeq" id="XP_025415339.1"/>
    </source>
</evidence>
<evidence type="ECO:0000259" key="2">
    <source>
        <dbReference type="PROSITE" id="PS51253"/>
    </source>
</evidence>
<feature type="domain" description="HTH CENPB-type" evidence="2">
    <location>
        <begin position="1"/>
        <end position="31"/>
    </location>
</feature>
<keyword evidence="1" id="KW-0238">DNA-binding</keyword>
<gene>
    <name evidence="4" type="primary">LOC112687030</name>
</gene>
<organism evidence="3 4">
    <name type="scientific">Sipha flava</name>
    <name type="common">yellow sugarcane aphid</name>
    <dbReference type="NCBI Taxonomy" id="143950"/>
    <lineage>
        <taxon>Eukaryota</taxon>
        <taxon>Metazoa</taxon>
        <taxon>Ecdysozoa</taxon>
        <taxon>Arthropoda</taxon>
        <taxon>Hexapoda</taxon>
        <taxon>Insecta</taxon>
        <taxon>Pterygota</taxon>
        <taxon>Neoptera</taxon>
        <taxon>Paraneoptera</taxon>
        <taxon>Hemiptera</taxon>
        <taxon>Sternorrhyncha</taxon>
        <taxon>Aphidomorpha</taxon>
        <taxon>Aphidoidea</taxon>
        <taxon>Aphididae</taxon>
        <taxon>Sipha</taxon>
    </lineage>
</organism>
<evidence type="ECO:0000313" key="3">
    <source>
        <dbReference type="Proteomes" id="UP000694846"/>
    </source>
</evidence>
<protein>
    <submittedName>
        <fullName evidence="4">Tigger transposable element-derived protein 2-like</fullName>
    </submittedName>
</protein>
<dbReference type="PANTHER" id="PTHR19303">
    <property type="entry name" value="TRANSPOSON"/>
    <property type="match status" value="1"/>
</dbReference>
<dbReference type="PROSITE" id="PS51253">
    <property type="entry name" value="HTH_CENPB"/>
    <property type="match status" value="1"/>
</dbReference>
<dbReference type="OrthoDB" id="6626020at2759"/>
<reference evidence="4" key="1">
    <citation type="submission" date="2025-08" db="UniProtKB">
        <authorList>
            <consortium name="RefSeq"/>
        </authorList>
    </citation>
    <scope>IDENTIFICATION</scope>
    <source>
        <tissue evidence="4">Whole body</tissue>
    </source>
</reference>
<accession>A0A8B8FWI3</accession>
<keyword evidence="3" id="KW-1185">Reference proteome</keyword>
<dbReference type="GeneID" id="112687030"/>
<dbReference type="GO" id="GO:0003677">
    <property type="term" value="F:DNA binding"/>
    <property type="evidence" value="ECO:0007669"/>
    <property type="project" value="UniProtKB-KW"/>
</dbReference>
<dbReference type="InterPro" id="IPR004875">
    <property type="entry name" value="DDE_SF_endonuclease_dom"/>
</dbReference>
<name>A0A8B8FWI3_9HEMI</name>
<dbReference type="GO" id="GO:0005634">
    <property type="term" value="C:nucleus"/>
    <property type="evidence" value="ECO:0007669"/>
    <property type="project" value="TreeGrafter"/>
</dbReference>
<dbReference type="Proteomes" id="UP000694846">
    <property type="component" value="Unplaced"/>
</dbReference>
<dbReference type="AlphaFoldDB" id="A0A8B8FWI3"/>
<sequence length="258" mass="29478">MNTKLKSPEDFKVSCGWLHKFKSRHGIRELQIQEGYSQDSIYNADESGLLWKALPRKSLASCQEHAARGLMVSKERVTIMTCANAAGTHKLLLLLIGKSKKPRCFKNIKSLPSMDQGVIENFKRMYQKQMLRRLLLNEGTEESVVAFSKLLNLKHCFLGCFYEVRSRRRNCLNNLDDFVDLFNEIPGFNDCNYYDAVNWLATDVNDLGYQILDSDEIISSFQNEENDDSSDKSMGTLKGPTSAEAFAAFEIGLEWFEK</sequence>
<dbReference type="Pfam" id="PF03184">
    <property type="entry name" value="DDE_1"/>
    <property type="match status" value="1"/>
</dbReference>
<evidence type="ECO:0000256" key="1">
    <source>
        <dbReference type="ARBA" id="ARBA00023125"/>
    </source>
</evidence>
<dbReference type="InterPro" id="IPR050863">
    <property type="entry name" value="CenT-Element_Derived"/>
</dbReference>
<dbReference type="InterPro" id="IPR006600">
    <property type="entry name" value="HTH_CenpB_DNA-bd_dom"/>
</dbReference>
<dbReference type="Pfam" id="PF03221">
    <property type="entry name" value="HTH_Tnp_Tc5"/>
    <property type="match status" value="1"/>
</dbReference>
<dbReference type="PANTHER" id="PTHR19303:SF73">
    <property type="entry name" value="PROTEIN PDC2"/>
    <property type="match status" value="1"/>
</dbReference>